<evidence type="ECO:0000259" key="7">
    <source>
        <dbReference type="PROSITE" id="PS51192"/>
    </source>
</evidence>
<dbReference type="Gene3D" id="3.40.50.300">
    <property type="entry name" value="P-loop containing nucleotide triphosphate hydrolases"/>
    <property type="match status" value="2"/>
</dbReference>
<dbReference type="SMART" id="SM00490">
    <property type="entry name" value="HELICc"/>
    <property type="match status" value="1"/>
</dbReference>
<feature type="compositionally biased region" description="Basic residues" evidence="6">
    <location>
        <begin position="404"/>
        <end position="418"/>
    </location>
</feature>
<keyword evidence="3 10" id="KW-0347">Helicase</keyword>
<dbReference type="GO" id="GO:0003724">
    <property type="term" value="F:RNA helicase activity"/>
    <property type="evidence" value="ECO:0007669"/>
    <property type="project" value="InterPro"/>
</dbReference>
<dbReference type="Pfam" id="PF00271">
    <property type="entry name" value="Helicase_C"/>
    <property type="match status" value="1"/>
</dbReference>
<keyword evidence="11" id="KW-1185">Reference proteome</keyword>
<dbReference type="STRING" id="318464.IO99_08600"/>
<evidence type="ECO:0000256" key="4">
    <source>
        <dbReference type="ARBA" id="ARBA00022840"/>
    </source>
</evidence>
<proteinExistence type="predicted"/>
<evidence type="ECO:0000259" key="9">
    <source>
        <dbReference type="PROSITE" id="PS51195"/>
    </source>
</evidence>
<keyword evidence="1" id="KW-0547">Nucleotide-binding</keyword>
<feature type="domain" description="Helicase ATP-binding" evidence="7">
    <location>
        <begin position="33"/>
        <end position="205"/>
    </location>
</feature>
<sequence length="418" mass="47249">MENFLELNINAEIIKVLEELKITKPTLIQELSIPKISENMNVIMQSETGSGKTLAYLLPLIERIDYEKRENQFIVLVPTHELALQVNEVLSTLGDKSSLNIKSTVIMGDVNIKRQVEKLKEKPQFVIGSPGRILELIKMKKISAHTVKTIVIDECDKLLDKNNLNIVKDVIKTTLRDRQLVMTSATLTEEALSIGESLMKSPKIIKCNDDSTINPNINNLYIVCDRRDKILILRKLMASINPRKAIAFINKSDEIEILTTKLKYHGLKVDGIHGSFVKNQRQKTMLDFKSERINLLVSSDLSARGLDIEDVTHIFNVDLPEDINTYVHRSGRTARGDKSGTVISIISPKEIAQLKAYSKKLNFNLTEKTISHGNIEDVAVVVKNYKKSNAPSDKRSKPSEKSSKPRKNTAKKDKRDKR</sequence>
<dbReference type="CDD" id="cd00268">
    <property type="entry name" value="DEADc"/>
    <property type="match status" value="1"/>
</dbReference>
<dbReference type="InterPro" id="IPR044742">
    <property type="entry name" value="DEAD/DEAH_RhlB"/>
</dbReference>
<dbReference type="GO" id="GO:0005829">
    <property type="term" value="C:cytosol"/>
    <property type="evidence" value="ECO:0007669"/>
    <property type="project" value="TreeGrafter"/>
</dbReference>
<dbReference type="InterPro" id="IPR011545">
    <property type="entry name" value="DEAD/DEAH_box_helicase_dom"/>
</dbReference>
<dbReference type="InterPro" id="IPR014014">
    <property type="entry name" value="RNA_helicase_DEAD_Q_motif"/>
</dbReference>
<dbReference type="PANTHER" id="PTHR47963">
    <property type="entry name" value="DEAD-BOX ATP-DEPENDENT RNA HELICASE 47, MITOCHONDRIAL"/>
    <property type="match status" value="1"/>
</dbReference>
<keyword evidence="2" id="KW-0378">Hydrolase</keyword>
<evidence type="ECO:0000313" key="11">
    <source>
        <dbReference type="Proteomes" id="UP000028542"/>
    </source>
</evidence>
<evidence type="ECO:0000256" key="2">
    <source>
        <dbReference type="ARBA" id="ARBA00022801"/>
    </source>
</evidence>
<feature type="region of interest" description="Disordered" evidence="6">
    <location>
        <begin position="386"/>
        <end position="418"/>
    </location>
</feature>
<feature type="short sequence motif" description="Q motif" evidence="5">
    <location>
        <begin position="2"/>
        <end position="30"/>
    </location>
</feature>
<dbReference type="PANTHER" id="PTHR47963:SF7">
    <property type="entry name" value="ATP-DEPENDENT RNA HELICASE YFML-RELATED"/>
    <property type="match status" value="1"/>
</dbReference>
<organism evidence="10 11">
    <name type="scientific">Clostridium sulfidigenes</name>
    <dbReference type="NCBI Taxonomy" id="318464"/>
    <lineage>
        <taxon>Bacteria</taxon>
        <taxon>Bacillati</taxon>
        <taxon>Bacillota</taxon>
        <taxon>Clostridia</taxon>
        <taxon>Eubacteriales</taxon>
        <taxon>Clostridiaceae</taxon>
        <taxon>Clostridium</taxon>
    </lineage>
</organism>
<dbReference type="PROSITE" id="PS51194">
    <property type="entry name" value="HELICASE_CTER"/>
    <property type="match status" value="1"/>
</dbReference>
<keyword evidence="4" id="KW-0067">ATP-binding</keyword>
<gene>
    <name evidence="10" type="ORF">IO99_08600</name>
</gene>
<evidence type="ECO:0000256" key="5">
    <source>
        <dbReference type="PROSITE-ProRule" id="PRU00552"/>
    </source>
</evidence>
<dbReference type="InterPro" id="IPR001650">
    <property type="entry name" value="Helicase_C-like"/>
</dbReference>
<dbReference type="AlphaFoldDB" id="A0A084JCS5"/>
<dbReference type="InterPro" id="IPR050547">
    <property type="entry name" value="DEAD_box_RNA_helicases"/>
</dbReference>
<feature type="domain" description="DEAD-box RNA helicase Q" evidence="9">
    <location>
        <begin position="2"/>
        <end position="30"/>
    </location>
</feature>
<feature type="domain" description="Helicase C-terminal" evidence="8">
    <location>
        <begin position="232"/>
        <end position="376"/>
    </location>
</feature>
<dbReference type="GO" id="GO:0005840">
    <property type="term" value="C:ribosome"/>
    <property type="evidence" value="ECO:0007669"/>
    <property type="project" value="TreeGrafter"/>
</dbReference>
<dbReference type="Proteomes" id="UP000028542">
    <property type="component" value="Unassembled WGS sequence"/>
</dbReference>
<dbReference type="PROSITE" id="PS51195">
    <property type="entry name" value="Q_MOTIF"/>
    <property type="match status" value="1"/>
</dbReference>
<evidence type="ECO:0000259" key="8">
    <source>
        <dbReference type="PROSITE" id="PS51194"/>
    </source>
</evidence>
<dbReference type="GO" id="GO:0005524">
    <property type="term" value="F:ATP binding"/>
    <property type="evidence" value="ECO:0007669"/>
    <property type="project" value="UniProtKB-KW"/>
</dbReference>
<dbReference type="RefSeq" id="WP_035132285.1">
    <property type="nucleotide sequence ID" value="NZ_JPMD01000018.1"/>
</dbReference>
<dbReference type="SMART" id="SM00487">
    <property type="entry name" value="DEXDc"/>
    <property type="match status" value="1"/>
</dbReference>
<evidence type="ECO:0000256" key="1">
    <source>
        <dbReference type="ARBA" id="ARBA00022741"/>
    </source>
</evidence>
<reference evidence="10 11" key="1">
    <citation type="submission" date="2014-07" db="EMBL/GenBank/DDBJ databases">
        <title>Draft genome of Clostridium sulfidigenes 113A isolated from sediments associated with methane hydrate from Krishna Godavari basin.</title>
        <authorList>
            <person name="Honkalas V.S."/>
            <person name="Dabir A.P."/>
            <person name="Arora P."/>
            <person name="Dhakephalkar P.K."/>
        </authorList>
    </citation>
    <scope>NUCLEOTIDE SEQUENCE [LARGE SCALE GENOMIC DNA]</scope>
    <source>
        <strain evidence="10 11">113A</strain>
    </source>
</reference>
<dbReference type="InterPro" id="IPR027417">
    <property type="entry name" value="P-loop_NTPase"/>
</dbReference>
<evidence type="ECO:0000256" key="6">
    <source>
        <dbReference type="SAM" id="MobiDB-lite"/>
    </source>
</evidence>
<dbReference type="GO" id="GO:0033592">
    <property type="term" value="F:RNA strand annealing activity"/>
    <property type="evidence" value="ECO:0007669"/>
    <property type="project" value="TreeGrafter"/>
</dbReference>
<dbReference type="CDD" id="cd18787">
    <property type="entry name" value="SF2_C_DEAD"/>
    <property type="match status" value="1"/>
</dbReference>
<dbReference type="eggNOG" id="COG0513">
    <property type="taxonomic scope" value="Bacteria"/>
</dbReference>
<dbReference type="GO" id="GO:0016787">
    <property type="term" value="F:hydrolase activity"/>
    <property type="evidence" value="ECO:0007669"/>
    <property type="project" value="UniProtKB-KW"/>
</dbReference>
<feature type="compositionally biased region" description="Basic and acidic residues" evidence="6">
    <location>
        <begin position="392"/>
        <end position="403"/>
    </location>
</feature>
<dbReference type="InterPro" id="IPR014001">
    <property type="entry name" value="Helicase_ATP-bd"/>
</dbReference>
<dbReference type="Pfam" id="PF00270">
    <property type="entry name" value="DEAD"/>
    <property type="match status" value="1"/>
</dbReference>
<dbReference type="SUPFAM" id="SSF52540">
    <property type="entry name" value="P-loop containing nucleoside triphosphate hydrolases"/>
    <property type="match status" value="1"/>
</dbReference>
<evidence type="ECO:0000256" key="3">
    <source>
        <dbReference type="ARBA" id="ARBA00022806"/>
    </source>
</evidence>
<accession>A0A084JCS5</accession>
<dbReference type="PROSITE" id="PS51192">
    <property type="entry name" value="HELICASE_ATP_BIND_1"/>
    <property type="match status" value="1"/>
</dbReference>
<comment type="caution">
    <text evidence="10">The sequence shown here is derived from an EMBL/GenBank/DDBJ whole genome shotgun (WGS) entry which is preliminary data.</text>
</comment>
<dbReference type="EMBL" id="JPMD01000018">
    <property type="protein sequence ID" value="KEZ86759.1"/>
    <property type="molecule type" value="Genomic_DNA"/>
</dbReference>
<name>A0A084JCS5_9CLOT</name>
<dbReference type="GO" id="GO:0009409">
    <property type="term" value="P:response to cold"/>
    <property type="evidence" value="ECO:0007669"/>
    <property type="project" value="TreeGrafter"/>
</dbReference>
<evidence type="ECO:0000313" key="10">
    <source>
        <dbReference type="EMBL" id="KEZ86759.1"/>
    </source>
</evidence>
<protein>
    <submittedName>
        <fullName evidence="10">Helicase</fullName>
    </submittedName>
</protein>